<comment type="caution">
    <text evidence="2">The sequence shown here is derived from an EMBL/GenBank/DDBJ whole genome shotgun (WGS) entry which is preliminary data.</text>
</comment>
<name>A0ABU4CNT6_RHOJO</name>
<dbReference type="PRINTS" id="PR00412">
    <property type="entry name" value="EPOXHYDRLASE"/>
</dbReference>
<reference evidence="2 3" key="1">
    <citation type="submission" date="2023-10" db="EMBL/GenBank/DDBJ databases">
        <title>Development of a sustainable strategy for remediation of hydrocarbon-contaminated territories based on the waste exchange concept.</title>
        <authorList>
            <person name="Krivoruchko A."/>
        </authorList>
    </citation>
    <scope>NUCLEOTIDE SEQUENCE [LARGE SCALE GENOMIC DNA]</scope>
    <source>
        <strain evidence="2 3">IEGM 60</strain>
    </source>
</reference>
<dbReference type="Proteomes" id="UP001185737">
    <property type="component" value="Unassembled WGS sequence"/>
</dbReference>
<protein>
    <submittedName>
        <fullName evidence="2">Alpha/beta fold hydrolase</fullName>
    </submittedName>
</protein>
<dbReference type="EMBL" id="JAWLKA010000022">
    <property type="protein sequence ID" value="MDV6284972.1"/>
    <property type="molecule type" value="Genomic_DNA"/>
</dbReference>
<dbReference type="InterPro" id="IPR029058">
    <property type="entry name" value="AB_hydrolase_fold"/>
</dbReference>
<dbReference type="GO" id="GO:0016787">
    <property type="term" value="F:hydrolase activity"/>
    <property type="evidence" value="ECO:0007669"/>
    <property type="project" value="UniProtKB-KW"/>
</dbReference>
<feature type="domain" description="AB hydrolase-1" evidence="1">
    <location>
        <begin position="26"/>
        <end position="269"/>
    </location>
</feature>
<proteinExistence type="predicted"/>
<gene>
    <name evidence="2" type="ORF">R3Q59_31305</name>
</gene>
<dbReference type="PANTHER" id="PTHR43798">
    <property type="entry name" value="MONOACYLGLYCEROL LIPASE"/>
    <property type="match status" value="1"/>
</dbReference>
<evidence type="ECO:0000313" key="3">
    <source>
        <dbReference type="Proteomes" id="UP001185737"/>
    </source>
</evidence>
<dbReference type="Pfam" id="PF00561">
    <property type="entry name" value="Abhydrolase_1"/>
    <property type="match status" value="1"/>
</dbReference>
<organism evidence="2 3">
    <name type="scientific">Rhodococcus jostii</name>
    <dbReference type="NCBI Taxonomy" id="132919"/>
    <lineage>
        <taxon>Bacteria</taxon>
        <taxon>Bacillati</taxon>
        <taxon>Actinomycetota</taxon>
        <taxon>Actinomycetes</taxon>
        <taxon>Mycobacteriales</taxon>
        <taxon>Nocardiaceae</taxon>
        <taxon>Rhodococcus</taxon>
    </lineage>
</organism>
<sequence length="283" mass="31126">MSIDMIERTVRVNGLDLFVAETGEGPAVLLLHGGGPGASGISNFSRNIDELAQYFRVIVPDLPGYGRSSKGVDQNDPFGYLADSIRGLLDELGIDKAHLVGNSYGGACALRLALDTPHRVDHMILMGPGGVGTSRGLPTPGLQSLFGYYRGTGPSRDKLEAFIRDYLVFDGNSVSDDVIDLRYRSSIDPAVVAKPPLQRPSGRSALRTLWRMDFTRDKRLRSLQTPTLVVWGARDKVNRPSGGQMLVERMPHCDLLVISETGHWVQWERADQFNTITRSFLTT</sequence>
<keyword evidence="2" id="KW-0378">Hydrolase</keyword>
<dbReference type="InterPro" id="IPR000073">
    <property type="entry name" value="AB_hydrolase_1"/>
</dbReference>
<dbReference type="InterPro" id="IPR050266">
    <property type="entry name" value="AB_hydrolase_sf"/>
</dbReference>
<evidence type="ECO:0000259" key="1">
    <source>
        <dbReference type="Pfam" id="PF00561"/>
    </source>
</evidence>
<dbReference type="RefSeq" id="WP_317570645.1">
    <property type="nucleotide sequence ID" value="NZ_JAWLKA010000022.1"/>
</dbReference>
<dbReference type="PRINTS" id="PR00111">
    <property type="entry name" value="ABHYDROLASE"/>
</dbReference>
<dbReference type="SUPFAM" id="SSF53474">
    <property type="entry name" value="alpha/beta-Hydrolases"/>
    <property type="match status" value="1"/>
</dbReference>
<dbReference type="InterPro" id="IPR000639">
    <property type="entry name" value="Epox_hydrolase-like"/>
</dbReference>
<evidence type="ECO:0000313" key="2">
    <source>
        <dbReference type="EMBL" id="MDV6284972.1"/>
    </source>
</evidence>
<keyword evidence="3" id="KW-1185">Reference proteome</keyword>
<dbReference type="PANTHER" id="PTHR43798:SF33">
    <property type="entry name" value="HYDROLASE, PUTATIVE (AFU_ORTHOLOGUE AFUA_2G14860)-RELATED"/>
    <property type="match status" value="1"/>
</dbReference>
<accession>A0ABU4CNT6</accession>
<dbReference type="Gene3D" id="3.40.50.1820">
    <property type="entry name" value="alpha/beta hydrolase"/>
    <property type="match status" value="1"/>
</dbReference>